<accession>A0A173UYN3</accession>
<dbReference type="STRING" id="166486.ERS852572_02361"/>
<dbReference type="Proteomes" id="UP000095350">
    <property type="component" value="Unassembled WGS sequence"/>
</dbReference>
<dbReference type="Proteomes" id="UP000283586">
    <property type="component" value="Unassembled WGS sequence"/>
</dbReference>
<evidence type="ECO:0000313" key="1">
    <source>
        <dbReference type="EMBL" id="CUN19157.1"/>
    </source>
</evidence>
<dbReference type="EMBL" id="QSHO01000001">
    <property type="protein sequence ID" value="RHC20984.1"/>
    <property type="molecule type" value="Genomic_DNA"/>
</dbReference>
<dbReference type="InterPro" id="IPR009711">
    <property type="entry name" value="UPF0473"/>
</dbReference>
<evidence type="ECO:0000313" key="2">
    <source>
        <dbReference type="EMBL" id="RHC20984.1"/>
    </source>
</evidence>
<evidence type="ECO:0000313" key="4">
    <source>
        <dbReference type="Proteomes" id="UP000095350"/>
    </source>
</evidence>
<proteinExistence type="predicted"/>
<reference evidence="5 6" key="2">
    <citation type="submission" date="2018-08" db="EMBL/GenBank/DDBJ databases">
        <title>A genome reference for cultivated species of the human gut microbiota.</title>
        <authorList>
            <person name="Zou Y."/>
            <person name="Xue W."/>
            <person name="Luo G."/>
        </authorList>
    </citation>
    <scope>NUCLEOTIDE SEQUENCE [LARGE SCALE GENOMIC DNA]</scope>
    <source>
        <strain evidence="3 6">AF31-21AC</strain>
        <strain evidence="2 5">AM37-1AC</strain>
    </source>
</reference>
<reference evidence="1 4" key="1">
    <citation type="submission" date="2015-09" db="EMBL/GenBank/DDBJ databases">
        <authorList>
            <consortium name="Pathogen Informatics"/>
        </authorList>
    </citation>
    <scope>NUCLEOTIDE SEQUENCE [LARGE SCALE GENOMIC DNA]</scope>
    <source>
        <strain evidence="1 4">2789STDY5834960</strain>
    </source>
</reference>
<dbReference type="EMBL" id="CYXZ01000017">
    <property type="protein sequence ID" value="CUN19157.1"/>
    <property type="molecule type" value="Genomic_DNA"/>
</dbReference>
<evidence type="ECO:0000313" key="3">
    <source>
        <dbReference type="EMBL" id="RHN07462.1"/>
    </source>
</evidence>
<dbReference type="PaxDb" id="166486-ERS852572_02361"/>
<name>A0A173UYN3_9FIRM</name>
<sequence length="103" mass="11831">MSDFNQNNDDEDIVVTLDLDDGSQVECEILTIFTVGERDYIALLPLDENGEENEEGEVFIYRYSEDSEGNPSLDNIEDDEEYEAVSDRFDELLDEAAFEEMDD</sequence>
<dbReference type="Pfam" id="PF06949">
    <property type="entry name" value="DUF1292"/>
    <property type="match status" value="1"/>
</dbReference>
<dbReference type="Proteomes" id="UP000283513">
    <property type="component" value="Unassembled WGS sequence"/>
</dbReference>
<dbReference type="OrthoDB" id="9796509at2"/>
<organism evidence="1 4">
    <name type="scientific">Roseburia intestinalis</name>
    <dbReference type="NCBI Taxonomy" id="166486"/>
    <lineage>
        <taxon>Bacteria</taxon>
        <taxon>Bacillati</taxon>
        <taxon>Bacillota</taxon>
        <taxon>Clostridia</taxon>
        <taxon>Lachnospirales</taxon>
        <taxon>Lachnospiraceae</taxon>
        <taxon>Roseburia</taxon>
    </lineage>
</organism>
<dbReference type="EMBL" id="QRQN01000012">
    <property type="protein sequence ID" value="RHN07462.1"/>
    <property type="molecule type" value="Genomic_DNA"/>
</dbReference>
<protein>
    <submittedName>
        <fullName evidence="2">DUF1292 domain-containing protein</fullName>
    </submittedName>
</protein>
<evidence type="ECO:0000313" key="5">
    <source>
        <dbReference type="Proteomes" id="UP000283513"/>
    </source>
</evidence>
<gene>
    <name evidence="2" type="ORF">DW856_01895</name>
    <name evidence="3" type="ORF">DWZ31_10770</name>
    <name evidence="1" type="ORF">ERS852572_02361</name>
</gene>
<dbReference type="AlphaFoldDB" id="A0A173UYN3"/>
<evidence type="ECO:0000313" key="6">
    <source>
        <dbReference type="Proteomes" id="UP000283586"/>
    </source>
</evidence>
<dbReference type="RefSeq" id="WP_015520427.1">
    <property type="nucleotide sequence ID" value="NZ_CABIYH010000017.1"/>
</dbReference>